<accession>A0A8B0STW0</accession>
<name>A0A8B0STW0_KLEPN</name>
<evidence type="ECO:0000313" key="1">
    <source>
        <dbReference type="EMBL" id="QTX14130.1"/>
    </source>
</evidence>
<dbReference type="AlphaFoldDB" id="A0A8B0STW0"/>
<organism evidence="1">
    <name type="scientific">Klebsiella pneumoniae</name>
    <dbReference type="NCBI Taxonomy" id="573"/>
    <lineage>
        <taxon>Bacteria</taxon>
        <taxon>Pseudomonadati</taxon>
        <taxon>Pseudomonadota</taxon>
        <taxon>Gammaproteobacteria</taxon>
        <taxon>Enterobacterales</taxon>
        <taxon>Enterobacteriaceae</taxon>
        <taxon>Klebsiella/Raoultella group</taxon>
        <taxon>Klebsiella</taxon>
        <taxon>Klebsiella pneumoniae complex</taxon>
    </lineage>
</organism>
<proteinExistence type="predicted"/>
<reference evidence="1" key="1">
    <citation type="submission" date="2020-01" db="EMBL/GenBank/DDBJ databases">
        <authorList>
            <person name="Qin S."/>
        </authorList>
    </citation>
    <scope>NUCLEOTIDE SEQUENCE</scope>
    <source>
        <strain evidence="1">CVir17-16-YZ6g</strain>
        <plasmid evidence="1">p17-15-vir-like</plasmid>
    </source>
</reference>
<geneLocation type="plasmid" evidence="1">
    <name>p17-15-vir-like</name>
</geneLocation>
<protein>
    <submittedName>
        <fullName evidence="1">Uncharacterized protein</fullName>
    </submittedName>
</protein>
<sequence>MCAVWLKILFHASRAYITLQQVTAILMSTVVAGSVKAGG</sequence>
<dbReference type="EMBL" id="MN956836">
    <property type="protein sequence ID" value="QTX14130.1"/>
    <property type="molecule type" value="Genomic_DNA"/>
</dbReference>
<keyword evidence="1" id="KW-0614">Plasmid</keyword>